<accession>A0A9E7JQ49</accession>
<keyword evidence="3" id="KW-0808">Transferase</keyword>
<organism evidence="3 4">
    <name type="scientific">Musa troglodytarum</name>
    <name type="common">fe'i banana</name>
    <dbReference type="NCBI Taxonomy" id="320322"/>
    <lineage>
        <taxon>Eukaryota</taxon>
        <taxon>Viridiplantae</taxon>
        <taxon>Streptophyta</taxon>
        <taxon>Embryophyta</taxon>
        <taxon>Tracheophyta</taxon>
        <taxon>Spermatophyta</taxon>
        <taxon>Magnoliopsida</taxon>
        <taxon>Liliopsida</taxon>
        <taxon>Zingiberales</taxon>
        <taxon>Musaceae</taxon>
        <taxon>Musa</taxon>
    </lineage>
</organism>
<dbReference type="InterPro" id="IPR001245">
    <property type="entry name" value="Ser-Thr/Tyr_kinase_cat_dom"/>
</dbReference>
<feature type="compositionally biased region" description="Low complexity" evidence="1">
    <location>
        <begin position="43"/>
        <end position="64"/>
    </location>
</feature>
<keyword evidence="4" id="KW-1185">Reference proteome</keyword>
<feature type="compositionally biased region" description="Basic residues" evidence="1">
    <location>
        <begin position="1"/>
        <end position="12"/>
    </location>
</feature>
<dbReference type="GO" id="GO:0005524">
    <property type="term" value="F:ATP binding"/>
    <property type="evidence" value="ECO:0007669"/>
    <property type="project" value="InterPro"/>
</dbReference>
<dbReference type="GO" id="GO:0004674">
    <property type="term" value="F:protein serine/threonine kinase activity"/>
    <property type="evidence" value="ECO:0007669"/>
    <property type="project" value="TreeGrafter"/>
</dbReference>
<evidence type="ECO:0000313" key="3">
    <source>
        <dbReference type="EMBL" id="URD88756.1"/>
    </source>
</evidence>
<feature type="domain" description="Protein kinase" evidence="2">
    <location>
        <begin position="1"/>
        <end position="274"/>
    </location>
</feature>
<gene>
    <name evidence="3" type="ORF">MUK42_27604</name>
</gene>
<sequence>MSRMKHLLRKLHIGGGGGGGGVDHQHHQRLGDPRRNPSPPPAASASSAGPQEAASAGPQEAASAGPDFRLFEEEYQVQLALAISASDPDGLEDPDSVQMKAAKRMSLGCSLGVGTAAADSVGVGGADESSMEFLSLRYWSYNVVNYDEKLKDGSYGEEVAVKKFLDQGLSGDALDQFRYEPEWMAPEVLRNEPSNEKCDVYSFGVILWELATLRLPWSGMNPMQVVGAVGFQNRRLDIPEEVDPMVAQIITDCWQSEPNERPSFAQLMSSLKQLQKLAVVN</sequence>
<protein>
    <submittedName>
        <fullName evidence="3">Protein kinase domain containing protein</fullName>
    </submittedName>
</protein>
<feature type="compositionally biased region" description="Basic and acidic residues" evidence="1">
    <location>
        <begin position="23"/>
        <end position="35"/>
    </location>
</feature>
<dbReference type="InterPro" id="IPR000719">
    <property type="entry name" value="Prot_kinase_dom"/>
</dbReference>
<keyword evidence="3" id="KW-0418">Kinase</keyword>
<proteinExistence type="predicted"/>
<dbReference type="PANTHER" id="PTHR44329:SF302">
    <property type="entry name" value="SERINE_THREONINE-PROTEIN KINASE SIS8-RELATED"/>
    <property type="match status" value="1"/>
</dbReference>
<dbReference type="SUPFAM" id="SSF56112">
    <property type="entry name" value="Protein kinase-like (PK-like)"/>
    <property type="match status" value="1"/>
</dbReference>
<dbReference type="InterPro" id="IPR011009">
    <property type="entry name" value="Kinase-like_dom_sf"/>
</dbReference>
<name>A0A9E7JQ49_9LILI</name>
<evidence type="ECO:0000259" key="2">
    <source>
        <dbReference type="PROSITE" id="PS50011"/>
    </source>
</evidence>
<dbReference type="PANTHER" id="PTHR44329">
    <property type="entry name" value="SERINE/THREONINE-PROTEIN KINASE TNNI3K-RELATED"/>
    <property type="match status" value="1"/>
</dbReference>
<feature type="region of interest" description="Disordered" evidence="1">
    <location>
        <begin position="1"/>
        <end position="64"/>
    </location>
</feature>
<dbReference type="AlphaFoldDB" id="A0A9E7JQ49"/>
<dbReference type="OrthoDB" id="7537227at2759"/>
<dbReference type="InterPro" id="IPR051681">
    <property type="entry name" value="Ser/Thr_Kinases-Pseudokinases"/>
</dbReference>
<evidence type="ECO:0000313" key="4">
    <source>
        <dbReference type="Proteomes" id="UP001055439"/>
    </source>
</evidence>
<dbReference type="PROSITE" id="PS50011">
    <property type="entry name" value="PROTEIN_KINASE_DOM"/>
    <property type="match status" value="1"/>
</dbReference>
<evidence type="ECO:0000256" key="1">
    <source>
        <dbReference type="SAM" id="MobiDB-lite"/>
    </source>
</evidence>
<dbReference type="Pfam" id="PF07714">
    <property type="entry name" value="PK_Tyr_Ser-Thr"/>
    <property type="match status" value="1"/>
</dbReference>
<dbReference type="Proteomes" id="UP001055439">
    <property type="component" value="Chromosome 2"/>
</dbReference>
<feature type="compositionally biased region" description="Gly residues" evidence="1">
    <location>
        <begin position="13"/>
        <end position="22"/>
    </location>
</feature>
<dbReference type="Gene3D" id="1.10.510.10">
    <property type="entry name" value="Transferase(Phosphotransferase) domain 1"/>
    <property type="match status" value="1"/>
</dbReference>
<dbReference type="EMBL" id="CP097504">
    <property type="protein sequence ID" value="URD88756.1"/>
    <property type="molecule type" value="Genomic_DNA"/>
</dbReference>
<reference evidence="3" key="1">
    <citation type="submission" date="2022-05" db="EMBL/GenBank/DDBJ databases">
        <title>The Musa troglodytarum L. genome provides insights into the mechanism of non-climacteric behaviour and enrichment of carotenoids.</title>
        <authorList>
            <person name="Wang J."/>
        </authorList>
    </citation>
    <scope>NUCLEOTIDE SEQUENCE</scope>
    <source>
        <tissue evidence="3">Leaf</tissue>
    </source>
</reference>